<gene>
    <name evidence="5" type="ORF">KP001_12170</name>
</gene>
<proteinExistence type="predicted"/>
<evidence type="ECO:0000256" key="3">
    <source>
        <dbReference type="SAM" id="SignalP"/>
    </source>
</evidence>
<protein>
    <submittedName>
        <fullName evidence="5">OmpA family protein</fullName>
    </submittedName>
</protein>
<organism evidence="5 6">
    <name type="scientific">Geomonas subterranea</name>
    <dbReference type="NCBI Taxonomy" id="2847989"/>
    <lineage>
        <taxon>Bacteria</taxon>
        <taxon>Pseudomonadati</taxon>
        <taxon>Thermodesulfobacteriota</taxon>
        <taxon>Desulfuromonadia</taxon>
        <taxon>Geobacterales</taxon>
        <taxon>Geobacteraceae</taxon>
        <taxon>Geomonas</taxon>
    </lineage>
</organism>
<dbReference type="InterPro" id="IPR006665">
    <property type="entry name" value="OmpA-like"/>
</dbReference>
<reference evidence="5 6" key="1">
    <citation type="submission" date="2021-06" db="EMBL/GenBank/DDBJ databases">
        <title>Gemonas diversity in paddy soil.</title>
        <authorList>
            <person name="Liu G."/>
        </authorList>
    </citation>
    <scope>NUCLEOTIDE SEQUENCE [LARGE SCALE GENOMIC DNA]</scope>
    <source>
        <strain evidence="5 6">RG2</strain>
    </source>
</reference>
<evidence type="ECO:0000256" key="1">
    <source>
        <dbReference type="PROSITE-ProRule" id="PRU00473"/>
    </source>
</evidence>
<dbReference type="PANTHER" id="PTHR30329">
    <property type="entry name" value="STATOR ELEMENT OF FLAGELLAR MOTOR COMPLEX"/>
    <property type="match status" value="1"/>
</dbReference>
<name>A0ABX8LD08_9BACT</name>
<dbReference type="CDD" id="cd07185">
    <property type="entry name" value="OmpA_C-like"/>
    <property type="match status" value="1"/>
</dbReference>
<dbReference type="RefSeq" id="WP_217285907.1">
    <property type="nucleotide sequence ID" value="NZ_CP077683.1"/>
</dbReference>
<evidence type="ECO:0000313" key="6">
    <source>
        <dbReference type="Proteomes" id="UP000683559"/>
    </source>
</evidence>
<feature type="coiled-coil region" evidence="2">
    <location>
        <begin position="107"/>
        <end position="151"/>
    </location>
</feature>
<accession>A0ABX8LD08</accession>
<sequence>MKRNLLFCLPVLVCFALSGCVTSGTYQKKELEARNLDKSLQEQRGQYNILLGENDQLKNDIKRLTAELASMTGERNALATDKKGLEETLKSTSDAKNQKIGELSQKVGDLTQKTTDLEAENKRLKDEVARLQKQKEEVQQTSKTYGDLLEQMKGEIAKGQVTISELKGKLTVNMVDSVLFDSGKAEVKPEGLVVLQKVVDILKNVKDKAVRIEGHTDNVQIVGQLAKRYPTNWELSAARAINVTRYLQQQGLDPALLGAVAYGEFKPVAPNDTDEGRAKNRRIEIVLVAKE</sequence>
<evidence type="ECO:0000256" key="2">
    <source>
        <dbReference type="SAM" id="Coils"/>
    </source>
</evidence>
<keyword evidence="2" id="KW-0175">Coiled coil</keyword>
<evidence type="ECO:0000313" key="5">
    <source>
        <dbReference type="EMBL" id="QXE89216.1"/>
    </source>
</evidence>
<keyword evidence="1" id="KW-0472">Membrane</keyword>
<dbReference type="PANTHER" id="PTHR30329:SF21">
    <property type="entry name" value="LIPOPROTEIN YIAD-RELATED"/>
    <property type="match status" value="1"/>
</dbReference>
<feature type="domain" description="OmpA-like" evidence="4">
    <location>
        <begin position="167"/>
        <end position="291"/>
    </location>
</feature>
<keyword evidence="6" id="KW-1185">Reference proteome</keyword>
<keyword evidence="3" id="KW-0732">Signal</keyword>
<evidence type="ECO:0000259" key="4">
    <source>
        <dbReference type="PROSITE" id="PS51123"/>
    </source>
</evidence>
<feature type="signal peptide" evidence="3">
    <location>
        <begin position="1"/>
        <end position="23"/>
    </location>
</feature>
<feature type="chain" id="PRO_5046091661" evidence="3">
    <location>
        <begin position="24"/>
        <end position="291"/>
    </location>
</feature>
<dbReference type="Proteomes" id="UP000683559">
    <property type="component" value="Chromosome"/>
</dbReference>
<dbReference type="PROSITE" id="PS51123">
    <property type="entry name" value="OMPA_2"/>
    <property type="match status" value="1"/>
</dbReference>
<feature type="coiled-coil region" evidence="2">
    <location>
        <begin position="26"/>
        <end position="81"/>
    </location>
</feature>
<dbReference type="Pfam" id="PF00691">
    <property type="entry name" value="OmpA"/>
    <property type="match status" value="1"/>
</dbReference>
<dbReference type="EMBL" id="CP077683">
    <property type="protein sequence ID" value="QXE89216.1"/>
    <property type="molecule type" value="Genomic_DNA"/>
</dbReference>
<dbReference type="PROSITE" id="PS51257">
    <property type="entry name" value="PROKAR_LIPOPROTEIN"/>
    <property type="match status" value="1"/>
</dbReference>
<dbReference type="InterPro" id="IPR050330">
    <property type="entry name" value="Bact_OuterMem_StrucFunc"/>
</dbReference>